<evidence type="ECO:0000313" key="16">
    <source>
        <dbReference type="EMBL" id="KAJ8770535.1"/>
    </source>
</evidence>
<dbReference type="InterPro" id="IPR000719">
    <property type="entry name" value="Prot_kinase_dom"/>
</dbReference>
<dbReference type="Gene3D" id="1.10.510.10">
    <property type="entry name" value="Transferase(Phosphotransferase) domain 1"/>
    <property type="match status" value="1"/>
</dbReference>
<dbReference type="PROSITE" id="PS50011">
    <property type="entry name" value="PROTEIN_KINASE_DOM"/>
    <property type="match status" value="1"/>
</dbReference>
<evidence type="ECO:0000256" key="4">
    <source>
        <dbReference type="ARBA" id="ARBA00022692"/>
    </source>
</evidence>
<accession>A0AAV8TXG0</accession>
<dbReference type="GO" id="GO:0030247">
    <property type="term" value="F:polysaccharide binding"/>
    <property type="evidence" value="ECO:0007669"/>
    <property type="project" value="InterPro"/>
</dbReference>
<name>A0AAV8TXG0_9ROSI</name>
<evidence type="ECO:0000256" key="14">
    <source>
        <dbReference type="SAM" id="SignalP"/>
    </source>
</evidence>
<gene>
    <name evidence="16" type="ORF">K2173_018026</name>
</gene>
<evidence type="ECO:0000256" key="12">
    <source>
        <dbReference type="PROSITE-ProRule" id="PRU10141"/>
    </source>
</evidence>
<proteinExistence type="predicted"/>
<reference evidence="16 17" key="1">
    <citation type="submission" date="2021-09" db="EMBL/GenBank/DDBJ databases">
        <title>Genomic insights and catalytic innovation underlie evolution of tropane alkaloids biosynthesis.</title>
        <authorList>
            <person name="Wang Y.-J."/>
            <person name="Tian T."/>
            <person name="Huang J.-P."/>
            <person name="Huang S.-X."/>
        </authorList>
    </citation>
    <scope>NUCLEOTIDE SEQUENCE [LARGE SCALE GENOMIC DNA]</scope>
    <source>
        <strain evidence="16">KIB-2018</strain>
        <tissue evidence="16">Leaf</tissue>
    </source>
</reference>
<sequence>MTLMSATLIAKYGVLVHVFVSVILHTVDARDTNSCRPSSCGNIPNISYPFRLRTDHKNCGNKDYELSCENNLALVLNLFSAKYYVQAINYSNYTIRLVDAGVRADDCSSLSRYVETSPCYNGTYSDGYSYAMVGKFTPLEVMDSCTIELMTVTSLQLADANNISDKDVHRALVYGFELSWSGALVERPVLRGGDPEKLNTPFCSFLAVLLTRLPDPIRSRIRHYLGKHSLQVLFLKDTLYHVALFFIGGPCVVIFLIYKWQRRHLSMYDNIEEFLQRFGDLMPIRYSYSDIKKMTRNFENKLGEGGYGCVYKGKLRSGSFAAVKMLGKSRANGQDFINEVATIGRIHHVNVVRLIGFSVEGSNHALVYDFMSNGSLDKYIFSSGNVSNHISNEKLFEIALGIARGIEYLHRGCNMQILHFDIKPHNILLDENLVPKISDFGLAKLYPTDNNIVSLTAARGTIGYMAPELFYKNIGGISHKADVYSFGMLLLEIAGRRKNFNALAEHSSQAFFPSWIYDQYSKENDMEFADASEEERKITKKMIIVALWCMQFSPNARPSMNNVVEMLEGEAECLNLPPRPYSATDINSTETTKTSNYSIPMSFSVESRDGMVHLEKTRSSY</sequence>
<keyword evidence="4 13" id="KW-0812">Transmembrane</keyword>
<dbReference type="Pfam" id="PF00069">
    <property type="entry name" value="Pkinase"/>
    <property type="match status" value="1"/>
</dbReference>
<evidence type="ECO:0000256" key="8">
    <source>
        <dbReference type="ARBA" id="ARBA00022840"/>
    </source>
</evidence>
<dbReference type="PROSITE" id="PS00107">
    <property type="entry name" value="PROTEIN_KINASE_ATP"/>
    <property type="match status" value="1"/>
</dbReference>
<keyword evidence="11" id="KW-0325">Glycoprotein</keyword>
<dbReference type="GO" id="GO:0016020">
    <property type="term" value="C:membrane"/>
    <property type="evidence" value="ECO:0007669"/>
    <property type="project" value="UniProtKB-SubCell"/>
</dbReference>
<dbReference type="FunFam" id="3.30.200.20:FF:000178">
    <property type="entry name" value="serine/threonine-protein kinase PBS1-like"/>
    <property type="match status" value="1"/>
</dbReference>
<keyword evidence="3" id="KW-0808">Transferase</keyword>
<evidence type="ECO:0000256" key="5">
    <source>
        <dbReference type="ARBA" id="ARBA00022729"/>
    </source>
</evidence>
<evidence type="ECO:0000313" key="17">
    <source>
        <dbReference type="Proteomes" id="UP001159364"/>
    </source>
</evidence>
<keyword evidence="5 14" id="KW-0732">Signal</keyword>
<comment type="subcellular location">
    <subcellularLocation>
        <location evidence="1">Membrane</location>
        <topology evidence="1">Single-pass type I membrane protein</topology>
    </subcellularLocation>
</comment>
<evidence type="ECO:0000256" key="11">
    <source>
        <dbReference type="ARBA" id="ARBA00023180"/>
    </source>
</evidence>
<evidence type="ECO:0000256" key="9">
    <source>
        <dbReference type="ARBA" id="ARBA00022989"/>
    </source>
</evidence>
<evidence type="ECO:0000256" key="7">
    <source>
        <dbReference type="ARBA" id="ARBA00022777"/>
    </source>
</evidence>
<evidence type="ECO:0000256" key="3">
    <source>
        <dbReference type="ARBA" id="ARBA00022679"/>
    </source>
</evidence>
<dbReference type="InterPro" id="IPR025287">
    <property type="entry name" value="WAK_GUB"/>
</dbReference>
<feature type="transmembrane region" description="Helical" evidence="13">
    <location>
        <begin position="239"/>
        <end position="258"/>
    </location>
</feature>
<dbReference type="InterPro" id="IPR017441">
    <property type="entry name" value="Protein_kinase_ATP_BS"/>
</dbReference>
<dbReference type="Proteomes" id="UP001159364">
    <property type="component" value="Linkage Group LG03"/>
</dbReference>
<keyword evidence="10 13" id="KW-0472">Membrane</keyword>
<dbReference type="FunFam" id="1.10.510.10:FF:000590">
    <property type="entry name" value="PR5-like receptor kinase"/>
    <property type="match status" value="1"/>
</dbReference>
<keyword evidence="9 13" id="KW-1133">Transmembrane helix</keyword>
<keyword evidence="2" id="KW-0723">Serine/threonine-protein kinase</keyword>
<dbReference type="PANTHER" id="PTHR27009">
    <property type="entry name" value="RUST RESISTANCE KINASE LR10-RELATED"/>
    <property type="match status" value="1"/>
</dbReference>
<evidence type="ECO:0000256" key="1">
    <source>
        <dbReference type="ARBA" id="ARBA00004479"/>
    </source>
</evidence>
<evidence type="ECO:0000256" key="2">
    <source>
        <dbReference type="ARBA" id="ARBA00022527"/>
    </source>
</evidence>
<keyword evidence="17" id="KW-1185">Reference proteome</keyword>
<comment type="caution">
    <text evidence="16">The sequence shown here is derived from an EMBL/GenBank/DDBJ whole genome shotgun (WGS) entry which is preliminary data.</text>
</comment>
<dbReference type="SMART" id="SM00220">
    <property type="entry name" value="S_TKc"/>
    <property type="match status" value="1"/>
</dbReference>
<dbReference type="Pfam" id="PF13947">
    <property type="entry name" value="GUB_WAK_bind"/>
    <property type="match status" value="1"/>
</dbReference>
<feature type="signal peptide" evidence="14">
    <location>
        <begin position="1"/>
        <end position="29"/>
    </location>
</feature>
<feature type="chain" id="PRO_5043563820" description="Protein kinase domain-containing protein" evidence="14">
    <location>
        <begin position="30"/>
        <end position="621"/>
    </location>
</feature>
<evidence type="ECO:0000259" key="15">
    <source>
        <dbReference type="PROSITE" id="PS50011"/>
    </source>
</evidence>
<evidence type="ECO:0000256" key="13">
    <source>
        <dbReference type="SAM" id="Phobius"/>
    </source>
</evidence>
<dbReference type="InterPro" id="IPR045874">
    <property type="entry name" value="LRK10/LRL21-25-like"/>
</dbReference>
<keyword evidence="8 12" id="KW-0067">ATP-binding</keyword>
<dbReference type="InterPro" id="IPR008271">
    <property type="entry name" value="Ser/Thr_kinase_AS"/>
</dbReference>
<dbReference type="GO" id="GO:0005524">
    <property type="term" value="F:ATP binding"/>
    <property type="evidence" value="ECO:0007669"/>
    <property type="project" value="UniProtKB-UniRule"/>
</dbReference>
<protein>
    <recommendedName>
        <fullName evidence="15">Protein kinase domain-containing protein</fullName>
    </recommendedName>
</protein>
<keyword evidence="7" id="KW-0418">Kinase</keyword>
<evidence type="ECO:0000256" key="10">
    <source>
        <dbReference type="ARBA" id="ARBA00023136"/>
    </source>
</evidence>
<dbReference type="Gene3D" id="3.30.200.20">
    <property type="entry name" value="Phosphorylase Kinase, domain 1"/>
    <property type="match status" value="1"/>
</dbReference>
<organism evidence="16 17">
    <name type="scientific">Erythroxylum novogranatense</name>
    <dbReference type="NCBI Taxonomy" id="1862640"/>
    <lineage>
        <taxon>Eukaryota</taxon>
        <taxon>Viridiplantae</taxon>
        <taxon>Streptophyta</taxon>
        <taxon>Embryophyta</taxon>
        <taxon>Tracheophyta</taxon>
        <taxon>Spermatophyta</taxon>
        <taxon>Magnoliopsida</taxon>
        <taxon>eudicotyledons</taxon>
        <taxon>Gunneridae</taxon>
        <taxon>Pentapetalae</taxon>
        <taxon>rosids</taxon>
        <taxon>fabids</taxon>
        <taxon>Malpighiales</taxon>
        <taxon>Erythroxylaceae</taxon>
        <taxon>Erythroxylum</taxon>
    </lineage>
</organism>
<feature type="domain" description="Protein kinase" evidence="15">
    <location>
        <begin position="296"/>
        <end position="574"/>
    </location>
</feature>
<dbReference type="GO" id="GO:0004674">
    <property type="term" value="F:protein serine/threonine kinase activity"/>
    <property type="evidence" value="ECO:0007669"/>
    <property type="project" value="UniProtKB-KW"/>
</dbReference>
<dbReference type="InterPro" id="IPR011009">
    <property type="entry name" value="Kinase-like_dom_sf"/>
</dbReference>
<dbReference type="PROSITE" id="PS00108">
    <property type="entry name" value="PROTEIN_KINASE_ST"/>
    <property type="match status" value="1"/>
</dbReference>
<dbReference type="SUPFAM" id="SSF56112">
    <property type="entry name" value="Protein kinase-like (PK-like)"/>
    <property type="match status" value="1"/>
</dbReference>
<keyword evidence="6 12" id="KW-0547">Nucleotide-binding</keyword>
<feature type="binding site" evidence="12">
    <location>
        <position position="324"/>
    </location>
    <ligand>
        <name>ATP</name>
        <dbReference type="ChEBI" id="CHEBI:30616"/>
    </ligand>
</feature>
<dbReference type="EMBL" id="JAIWQS010000003">
    <property type="protein sequence ID" value="KAJ8770535.1"/>
    <property type="molecule type" value="Genomic_DNA"/>
</dbReference>
<evidence type="ECO:0000256" key="6">
    <source>
        <dbReference type="ARBA" id="ARBA00022741"/>
    </source>
</evidence>
<dbReference type="AlphaFoldDB" id="A0AAV8TXG0"/>